<dbReference type="PANTHER" id="PTHR42823">
    <property type="entry name" value="ATP SYNTHASE SUBUNIT A, CHLOROPLASTIC"/>
    <property type="match status" value="1"/>
</dbReference>
<sequence>MKPTEKRGRGGKRSLARDIISVILIVVPFLGAAILNVLTKPASDGIDVTGAQVYFTVKMPIQDLYITEAQVTSFCVMSALLGLCLFLTNGLSTTGTSKRQLAAELIVTKVQSFVNGNMGERFAGFAPFVAAIMGLSAFSSLSSLLGLYPATSDLNIVAGWAILVFILITHYKLKGGIGPYLKGFVEPIPIFAPFNVIGEIATPVSMAFRHYGNVLSGVVISTLVAAGLSGLSSLLLGWLPGVLGRFPLLRIGLPAILSLYFDLFSGCLQAFIFAMLTMLYISNGFPEEDYEKRRKKKAEKALRASRQH</sequence>
<dbReference type="Pfam" id="PF00119">
    <property type="entry name" value="ATP-synt_A"/>
    <property type="match status" value="1"/>
</dbReference>
<evidence type="ECO:0000256" key="8">
    <source>
        <dbReference type="ARBA" id="ARBA00023065"/>
    </source>
</evidence>
<reference evidence="12" key="1">
    <citation type="submission" date="2012-11" db="EMBL/GenBank/DDBJ databases">
        <title>Dependencies among metagenomic species, viruses, plasmids and units of genetic variation.</title>
        <authorList>
            <person name="Nielsen H.B."/>
            <person name="Almeida M."/>
            <person name="Juncker A.S."/>
            <person name="Rasmussen S."/>
            <person name="Li J."/>
            <person name="Sunagawa S."/>
            <person name="Plichta D."/>
            <person name="Gautier L."/>
            <person name="Le Chatelier E."/>
            <person name="Peletier E."/>
            <person name="Bonde I."/>
            <person name="Nielsen T."/>
            <person name="Manichanh C."/>
            <person name="Arumugam M."/>
            <person name="Batto J."/>
            <person name="Santos M.B.Q.D."/>
            <person name="Blom N."/>
            <person name="Borruel N."/>
            <person name="Burgdorf K.S."/>
            <person name="Boumezbeur F."/>
            <person name="Casellas F."/>
            <person name="Dore J."/>
            <person name="Guarner F."/>
            <person name="Hansen T."/>
            <person name="Hildebrand F."/>
            <person name="Kaas R.S."/>
            <person name="Kennedy S."/>
            <person name="Kristiansen K."/>
            <person name="Kultima J.R."/>
            <person name="Leonard P."/>
            <person name="Levenez F."/>
            <person name="Lund O."/>
            <person name="Moumen B."/>
            <person name="Le Paslier D."/>
            <person name="Pons N."/>
            <person name="Pedersen O."/>
            <person name="Prifti E."/>
            <person name="Qin J."/>
            <person name="Raes J."/>
            <person name="Tap J."/>
            <person name="Tims S."/>
            <person name="Ussery D.W."/>
            <person name="Yamada T."/>
            <person name="MetaHit consortium"/>
            <person name="Renault P."/>
            <person name="Sicheritz-Ponten T."/>
            <person name="Bork P."/>
            <person name="Wang J."/>
            <person name="Brunak S."/>
            <person name="Ehrlich S.D."/>
        </authorList>
    </citation>
    <scope>NUCLEOTIDE SEQUENCE [LARGE SCALE GENOMIC DNA]</scope>
</reference>
<comment type="subcellular location">
    <subcellularLocation>
        <location evidence="1">Membrane</location>
        <topology evidence="1">Multi-pass membrane protein</topology>
    </subcellularLocation>
</comment>
<evidence type="ECO:0000256" key="11">
    <source>
        <dbReference type="SAM" id="Phobius"/>
    </source>
</evidence>
<dbReference type="GO" id="GO:0005886">
    <property type="term" value="C:plasma membrane"/>
    <property type="evidence" value="ECO:0007669"/>
    <property type="project" value="TreeGrafter"/>
</dbReference>
<dbReference type="InterPro" id="IPR000568">
    <property type="entry name" value="ATP_synth_F0_asu"/>
</dbReference>
<evidence type="ECO:0000313" key="14">
    <source>
        <dbReference type="Proteomes" id="UP000017938"/>
    </source>
</evidence>
<proteinExistence type="inferred from homology"/>
<dbReference type="GO" id="GO:0046933">
    <property type="term" value="F:proton-transporting ATP synthase activity, rotational mechanism"/>
    <property type="evidence" value="ECO:0007669"/>
    <property type="project" value="TreeGrafter"/>
</dbReference>
<feature type="transmembrane region" description="Helical" evidence="11">
    <location>
        <begin position="259"/>
        <end position="285"/>
    </location>
</feature>
<keyword evidence="5 11" id="KW-0812">Transmembrane</keyword>
<feature type="transmembrane region" description="Helical" evidence="11">
    <location>
        <begin position="69"/>
        <end position="91"/>
    </location>
</feature>
<keyword evidence="10" id="KW-0066">ATP synthesis</keyword>
<evidence type="ECO:0000256" key="5">
    <source>
        <dbReference type="ARBA" id="ARBA00022692"/>
    </source>
</evidence>
<dbReference type="PRINTS" id="PR00123">
    <property type="entry name" value="ATPASEA"/>
</dbReference>
<gene>
    <name evidence="12" type="ORF">BN580_01920</name>
    <name evidence="13" type="ORF">MR241_02780</name>
</gene>
<keyword evidence="4" id="KW-0138">CF(0)</keyword>
<dbReference type="Proteomes" id="UP000017938">
    <property type="component" value="Unassembled WGS sequence"/>
</dbReference>
<dbReference type="SUPFAM" id="SSF81336">
    <property type="entry name" value="F1F0 ATP synthase subunit A"/>
    <property type="match status" value="1"/>
</dbReference>
<evidence type="ECO:0000313" key="13">
    <source>
        <dbReference type="EMBL" id="MCI5755203.1"/>
    </source>
</evidence>
<evidence type="ECO:0000256" key="6">
    <source>
        <dbReference type="ARBA" id="ARBA00022781"/>
    </source>
</evidence>
<dbReference type="EMBL" id="JALEMU010000047">
    <property type="protein sequence ID" value="MCI5755203.1"/>
    <property type="molecule type" value="Genomic_DNA"/>
</dbReference>
<comment type="caution">
    <text evidence="12">The sequence shown here is derived from an EMBL/GenBank/DDBJ whole genome shotgun (WGS) entry which is preliminary data.</text>
</comment>
<dbReference type="PANTHER" id="PTHR42823:SF3">
    <property type="entry name" value="ATP SYNTHASE SUBUNIT A, CHLOROPLASTIC"/>
    <property type="match status" value="1"/>
</dbReference>
<dbReference type="InterPro" id="IPR045082">
    <property type="entry name" value="ATP_syn_F0_a_bact/chloroplast"/>
</dbReference>
<evidence type="ECO:0000256" key="9">
    <source>
        <dbReference type="ARBA" id="ARBA00023136"/>
    </source>
</evidence>
<dbReference type="CDD" id="cd00310">
    <property type="entry name" value="ATP-synt_Fo_a_6"/>
    <property type="match status" value="1"/>
</dbReference>
<dbReference type="EMBL" id="CBFW010000316">
    <property type="protein sequence ID" value="CDC75710.1"/>
    <property type="molecule type" value="Genomic_DNA"/>
</dbReference>
<dbReference type="STRING" id="1263015.BN580_01920"/>
<evidence type="ECO:0000313" key="15">
    <source>
        <dbReference type="Proteomes" id="UP001139365"/>
    </source>
</evidence>
<organism evidence="12 14">
    <name type="scientific">Candidatus Colimorpha enterica</name>
    <dbReference type="NCBI Taxonomy" id="3083063"/>
    <lineage>
        <taxon>Bacteria</taxon>
        <taxon>Pseudomonadati</taxon>
        <taxon>Bacteroidota</taxon>
        <taxon>Bacteroidia</taxon>
        <taxon>Bacteroidales</taxon>
        <taxon>Candidatus Colimorpha</taxon>
    </lineage>
</organism>
<feature type="transmembrane region" description="Helical" evidence="11">
    <location>
        <begin position="154"/>
        <end position="173"/>
    </location>
</feature>
<evidence type="ECO:0000256" key="4">
    <source>
        <dbReference type="ARBA" id="ARBA00022547"/>
    </source>
</evidence>
<keyword evidence="8" id="KW-0406">Ion transport</keyword>
<feature type="transmembrane region" description="Helical" evidence="11">
    <location>
        <begin position="20"/>
        <end position="38"/>
    </location>
</feature>
<dbReference type="AlphaFoldDB" id="R6TU54"/>
<evidence type="ECO:0000256" key="7">
    <source>
        <dbReference type="ARBA" id="ARBA00022989"/>
    </source>
</evidence>
<dbReference type="InterPro" id="IPR035908">
    <property type="entry name" value="F0_ATP_A_sf"/>
</dbReference>
<comment type="similarity">
    <text evidence="2">Belongs to the ATPase A chain family.</text>
</comment>
<feature type="transmembrane region" description="Helical" evidence="11">
    <location>
        <begin position="214"/>
        <end position="239"/>
    </location>
</feature>
<keyword evidence="6" id="KW-0375">Hydrogen ion transport</keyword>
<dbReference type="GO" id="GO:0045259">
    <property type="term" value="C:proton-transporting ATP synthase complex"/>
    <property type="evidence" value="ECO:0007669"/>
    <property type="project" value="UniProtKB-KW"/>
</dbReference>
<evidence type="ECO:0000313" key="12">
    <source>
        <dbReference type="EMBL" id="CDC75710.1"/>
    </source>
</evidence>
<keyword evidence="9 11" id="KW-0472">Membrane</keyword>
<evidence type="ECO:0000256" key="1">
    <source>
        <dbReference type="ARBA" id="ARBA00004141"/>
    </source>
</evidence>
<dbReference type="GO" id="GO:0042777">
    <property type="term" value="P:proton motive force-driven plasma membrane ATP synthesis"/>
    <property type="evidence" value="ECO:0007669"/>
    <property type="project" value="TreeGrafter"/>
</dbReference>
<feature type="transmembrane region" description="Helical" evidence="11">
    <location>
        <begin position="125"/>
        <end position="148"/>
    </location>
</feature>
<keyword evidence="3" id="KW-0813">Transport</keyword>
<evidence type="ECO:0000256" key="10">
    <source>
        <dbReference type="ARBA" id="ARBA00023310"/>
    </source>
</evidence>
<dbReference type="Gene3D" id="1.20.120.220">
    <property type="entry name" value="ATP synthase, F0 complex, subunit A"/>
    <property type="match status" value="1"/>
</dbReference>
<name>R6TU54_9BACT</name>
<evidence type="ECO:0000256" key="3">
    <source>
        <dbReference type="ARBA" id="ARBA00022448"/>
    </source>
</evidence>
<keyword evidence="7 11" id="KW-1133">Transmembrane helix</keyword>
<dbReference type="Proteomes" id="UP001139365">
    <property type="component" value="Unassembled WGS sequence"/>
</dbReference>
<reference evidence="13 15" key="2">
    <citation type="submission" date="2022-03" db="EMBL/GenBank/DDBJ databases">
        <title>Metagenome-assembled genomes from swine fecal metagenomes.</title>
        <authorList>
            <person name="Holman D.B."/>
            <person name="Kommadath A."/>
        </authorList>
    </citation>
    <scope>NUCLEOTIDE SEQUENCE [LARGE SCALE GENOMIC DNA]</scope>
    <source>
        <strain evidence="13">SUG147</strain>
    </source>
</reference>
<evidence type="ECO:0000256" key="2">
    <source>
        <dbReference type="ARBA" id="ARBA00006810"/>
    </source>
</evidence>
<accession>R6TU54</accession>
<protein>
    <submittedName>
        <fullName evidence="12 13">ATP synthase subunit a</fullName>
    </submittedName>
</protein>